<dbReference type="EC" id="1.13.11.93" evidence="6"/>
<dbReference type="PANTHER" id="PTHR39479">
    <property type="match status" value="1"/>
</dbReference>
<dbReference type="OrthoDB" id="4394119at2"/>
<keyword evidence="2" id="KW-0223">Dioxygenase</keyword>
<proteinExistence type="inferred from homology"/>
<keyword evidence="4" id="KW-0408">Iron</keyword>
<comment type="caution">
    <text evidence="9">The sequence shown here is derived from an EMBL/GenBank/DDBJ whole genome shotgun (WGS) entry which is preliminary data.</text>
</comment>
<keyword evidence="3" id="KW-0560">Oxidoreductase</keyword>
<dbReference type="Gene3D" id="3.10.180.80">
    <property type="entry name" value="Uncharacterised protein PF07063, DUF1338"/>
    <property type="match status" value="1"/>
</dbReference>
<dbReference type="GO" id="GO:0051213">
    <property type="term" value="F:dioxygenase activity"/>
    <property type="evidence" value="ECO:0007669"/>
    <property type="project" value="UniProtKB-KW"/>
</dbReference>
<evidence type="ECO:0000256" key="6">
    <source>
        <dbReference type="ARBA" id="ARBA00035023"/>
    </source>
</evidence>
<comment type="cofactor">
    <cofactor evidence="1">
        <name>Fe(2+)</name>
        <dbReference type="ChEBI" id="CHEBI:29033"/>
    </cofactor>
</comment>
<evidence type="ECO:0000256" key="1">
    <source>
        <dbReference type="ARBA" id="ARBA00001954"/>
    </source>
</evidence>
<sequence length="437" mass="47951">MSEFTPPWRLRQNFADRLSLMYREEVPAYGTLVDLVENINIADAEASTFSGARLGQERHGAIRLALPEELSLLRRALGVLGMFPVDYYDLAAAGLPVHSTAFRPINGDAIERSPFRLFVSLVRLDQIASPALKDEVERLTRERSVMSPVALRYIERAEAQGGLTDAEGEAFLDALIETFRWRGEALSTKRVYDALLNEHPLLADVVCFPNPHINHLTPRVSDIDAAQQKMIDLGLPAKAVIEGPPRRKCPILLRQTAFRALEESVTFRNLDGVDAAGVHTARFGEIESRGAALTCAGMDLYNACLASGDFDAIPADWNALRIKKLAWFKYRAAPGACLPAAPPESSDALEKLIADGSIIPEPITYEDFLPVSAAGIFRSNLRSQGSTNTGTKGNQAAFEEALGCPVSQAQALYEQESRASLQQLFAHEQPKELAIHE</sequence>
<dbReference type="AlphaFoldDB" id="A0A059FGM5"/>
<dbReference type="STRING" id="1280952.HJA_05907"/>
<evidence type="ECO:0000313" key="10">
    <source>
        <dbReference type="Proteomes" id="UP000024816"/>
    </source>
</evidence>
<dbReference type="PATRIC" id="fig|1280952.3.peg.1172"/>
<comment type="similarity">
    <text evidence="5">Belongs to the 2-oxoadipate dioxygenase/decarboxylase family.</text>
</comment>
<dbReference type="eggNOG" id="COG5383">
    <property type="taxonomic scope" value="Bacteria"/>
</dbReference>
<gene>
    <name evidence="9" type="ORF">HJA_05907</name>
</gene>
<dbReference type="EMBL" id="ARYJ01000003">
    <property type="protein sequence ID" value="KCZ89762.1"/>
    <property type="molecule type" value="Genomic_DNA"/>
</dbReference>
<evidence type="ECO:0000256" key="3">
    <source>
        <dbReference type="ARBA" id="ARBA00023002"/>
    </source>
</evidence>
<dbReference type="SMART" id="SM01150">
    <property type="entry name" value="DUF1338"/>
    <property type="match status" value="1"/>
</dbReference>
<dbReference type="Proteomes" id="UP000024816">
    <property type="component" value="Unassembled WGS sequence"/>
</dbReference>
<organism evidence="9 10">
    <name type="scientific">Hyphomonas jannaschiana VP2</name>
    <dbReference type="NCBI Taxonomy" id="1280952"/>
    <lineage>
        <taxon>Bacteria</taxon>
        <taxon>Pseudomonadati</taxon>
        <taxon>Pseudomonadota</taxon>
        <taxon>Alphaproteobacteria</taxon>
        <taxon>Hyphomonadales</taxon>
        <taxon>Hyphomonadaceae</taxon>
        <taxon>Hyphomonas</taxon>
    </lineage>
</organism>
<dbReference type="RefSeq" id="WP_035579438.1">
    <property type="nucleotide sequence ID" value="NZ_ARYJ01000003.1"/>
</dbReference>
<dbReference type="Pfam" id="PF07063">
    <property type="entry name" value="HGLS"/>
    <property type="match status" value="1"/>
</dbReference>
<evidence type="ECO:0000256" key="5">
    <source>
        <dbReference type="ARBA" id="ARBA00035013"/>
    </source>
</evidence>
<evidence type="ECO:0000256" key="8">
    <source>
        <dbReference type="ARBA" id="ARBA00035045"/>
    </source>
</evidence>
<accession>A0A059FGM5</accession>
<protein>
    <recommendedName>
        <fullName evidence="7">2-oxoadipate dioxygenase/decarboxylase</fullName>
        <ecNumber evidence="6">1.13.11.93</ecNumber>
    </recommendedName>
    <alternativeName>
        <fullName evidence="8">2-hydroxyglutarate synthase</fullName>
    </alternativeName>
</protein>
<dbReference type="InterPro" id="IPR047869">
    <property type="entry name" value="YdcJ_bac-like"/>
</dbReference>
<name>A0A059FGM5_9PROT</name>
<evidence type="ECO:0000256" key="4">
    <source>
        <dbReference type="ARBA" id="ARBA00023004"/>
    </source>
</evidence>
<dbReference type="InterPro" id="IPR009770">
    <property type="entry name" value="HGLS"/>
</dbReference>
<reference evidence="9 10" key="1">
    <citation type="journal article" date="2014" name="Antonie Van Leeuwenhoek">
        <title>Hyphomonas beringensis sp. nov. and Hyphomonas chukchiensis sp. nov., isolated from surface seawater of the Bering Sea and Chukchi Sea.</title>
        <authorList>
            <person name="Li C."/>
            <person name="Lai Q."/>
            <person name="Li G."/>
            <person name="Dong C."/>
            <person name="Wang J."/>
            <person name="Liao Y."/>
            <person name="Shao Z."/>
        </authorList>
    </citation>
    <scope>NUCLEOTIDE SEQUENCE [LARGE SCALE GENOMIC DNA]</scope>
    <source>
        <strain evidence="9 10">VP2</strain>
    </source>
</reference>
<dbReference type="CDD" id="cd16348">
    <property type="entry name" value="VOC_YdcJ_like"/>
    <property type="match status" value="1"/>
</dbReference>
<keyword evidence="10" id="KW-1185">Reference proteome</keyword>
<evidence type="ECO:0000256" key="7">
    <source>
        <dbReference type="ARBA" id="ARBA00035034"/>
    </source>
</evidence>
<dbReference type="PANTHER" id="PTHR39479:SF2">
    <property type="entry name" value="2-OXOADIPATE DIOXYGENASE_DECARBOXYLASE"/>
    <property type="match status" value="1"/>
</dbReference>
<evidence type="ECO:0000256" key="2">
    <source>
        <dbReference type="ARBA" id="ARBA00022964"/>
    </source>
</evidence>
<evidence type="ECO:0000313" key="9">
    <source>
        <dbReference type="EMBL" id="KCZ89762.1"/>
    </source>
</evidence>